<evidence type="ECO:0000256" key="6">
    <source>
        <dbReference type="ARBA" id="ARBA00022934"/>
    </source>
</evidence>
<keyword evidence="8" id="KW-0539">Nucleus</keyword>
<comment type="function">
    <text evidence="9">Required for proper chromosome segregation during mitosis and error-free mitotic progression.</text>
</comment>
<name>A0A836C9I7_9STRA</name>
<feature type="compositionally biased region" description="Polar residues" evidence="10">
    <location>
        <begin position="16"/>
        <end position="38"/>
    </location>
</feature>
<dbReference type="GO" id="GO:0005730">
    <property type="term" value="C:nucleolus"/>
    <property type="evidence" value="ECO:0007669"/>
    <property type="project" value="UniProtKB-SubCell"/>
</dbReference>
<comment type="subcellular location">
    <subcellularLocation>
        <location evidence="1">Chromosome</location>
    </subcellularLocation>
    <subcellularLocation>
        <location evidence="2">Nucleus</location>
        <location evidence="2">Nucleolus</location>
    </subcellularLocation>
</comment>
<evidence type="ECO:0000313" key="11">
    <source>
        <dbReference type="EMBL" id="KAG5178105.1"/>
    </source>
</evidence>
<evidence type="ECO:0000256" key="3">
    <source>
        <dbReference type="ARBA" id="ARBA00016738"/>
    </source>
</evidence>
<keyword evidence="5" id="KW-0597">Phosphoprotein</keyword>
<protein>
    <recommendedName>
        <fullName evidence="3">Coiled-coil domain-containing protein 86</fullName>
    </recommendedName>
</protein>
<reference evidence="11" key="1">
    <citation type="submission" date="2021-02" db="EMBL/GenBank/DDBJ databases">
        <title>First Annotated Genome of the Yellow-green Alga Tribonema minus.</title>
        <authorList>
            <person name="Mahan K.M."/>
        </authorList>
    </citation>
    <scope>NUCLEOTIDE SEQUENCE</scope>
    <source>
        <strain evidence="11">UTEX B ZZ1240</strain>
    </source>
</reference>
<feature type="non-terminal residue" evidence="11">
    <location>
        <position position="129"/>
    </location>
</feature>
<organism evidence="11 12">
    <name type="scientific">Tribonema minus</name>
    <dbReference type="NCBI Taxonomy" id="303371"/>
    <lineage>
        <taxon>Eukaryota</taxon>
        <taxon>Sar</taxon>
        <taxon>Stramenopiles</taxon>
        <taxon>Ochrophyta</taxon>
        <taxon>PX clade</taxon>
        <taxon>Xanthophyceae</taxon>
        <taxon>Tribonematales</taxon>
        <taxon>Tribonemataceae</taxon>
        <taxon>Tribonema</taxon>
    </lineage>
</organism>
<dbReference type="EMBL" id="JAFCMP010000518">
    <property type="protein sequence ID" value="KAG5178105.1"/>
    <property type="molecule type" value="Genomic_DNA"/>
</dbReference>
<dbReference type="OrthoDB" id="277961at2759"/>
<feature type="region of interest" description="Disordered" evidence="10">
    <location>
        <begin position="75"/>
        <end position="106"/>
    </location>
</feature>
<sequence>AQPVLGRNVSGRLWKSRSQSQRAIAQRTTGTKELSSSWKAKEAERTKLAAVKQKEREMREAKIAEKEALKAAKLEREKRRAENEMKSSTFQTITKTHKLKGMSKKQLRQIKKMQVNSKTGQVELVSPWS</sequence>
<dbReference type="Proteomes" id="UP000664859">
    <property type="component" value="Unassembled WGS sequence"/>
</dbReference>
<dbReference type="GO" id="GO:0005694">
    <property type="term" value="C:chromosome"/>
    <property type="evidence" value="ECO:0007669"/>
    <property type="project" value="UniProtKB-SubCell"/>
</dbReference>
<dbReference type="PANTHER" id="PTHR13557:SF1">
    <property type="entry name" value="COILED-COIL DOMAIN-CONTAINING PROTEIN 86"/>
    <property type="match status" value="1"/>
</dbReference>
<keyword evidence="4" id="KW-0158">Chromosome</keyword>
<feature type="non-terminal residue" evidence="11">
    <location>
        <position position="1"/>
    </location>
</feature>
<evidence type="ECO:0000256" key="5">
    <source>
        <dbReference type="ARBA" id="ARBA00022553"/>
    </source>
</evidence>
<keyword evidence="7" id="KW-0175">Coiled coil</keyword>
<comment type="caution">
    <text evidence="11">The sequence shown here is derived from an EMBL/GenBank/DDBJ whole genome shotgun (WGS) entry which is preliminary data.</text>
</comment>
<evidence type="ECO:0000256" key="2">
    <source>
        <dbReference type="ARBA" id="ARBA00004604"/>
    </source>
</evidence>
<feature type="compositionally biased region" description="Basic and acidic residues" evidence="10">
    <location>
        <begin position="75"/>
        <end position="85"/>
    </location>
</feature>
<gene>
    <name evidence="11" type="ORF">JKP88DRAFT_144320</name>
</gene>
<proteinExistence type="predicted"/>
<feature type="region of interest" description="Disordered" evidence="10">
    <location>
        <begin position="1"/>
        <end position="45"/>
    </location>
</feature>
<accession>A0A836C9I7</accession>
<keyword evidence="6" id="KW-0164">Citrullination</keyword>
<dbReference type="InterPro" id="IPR026570">
    <property type="entry name" value="CCDC86"/>
</dbReference>
<evidence type="ECO:0000256" key="4">
    <source>
        <dbReference type="ARBA" id="ARBA00022454"/>
    </source>
</evidence>
<evidence type="ECO:0000256" key="1">
    <source>
        <dbReference type="ARBA" id="ARBA00004286"/>
    </source>
</evidence>
<feature type="compositionally biased region" description="Basic residues" evidence="10">
    <location>
        <begin position="95"/>
        <end position="106"/>
    </location>
</feature>
<evidence type="ECO:0000256" key="7">
    <source>
        <dbReference type="ARBA" id="ARBA00023054"/>
    </source>
</evidence>
<evidence type="ECO:0000313" key="12">
    <source>
        <dbReference type="Proteomes" id="UP000664859"/>
    </source>
</evidence>
<keyword evidence="12" id="KW-1185">Reference proteome</keyword>
<dbReference type="PANTHER" id="PTHR13557">
    <property type="entry name" value="COILED-COIL DOMAIN-CONTAINING PROTEIN 86"/>
    <property type="match status" value="1"/>
</dbReference>
<evidence type="ECO:0000256" key="9">
    <source>
        <dbReference type="ARBA" id="ARBA00093307"/>
    </source>
</evidence>
<evidence type="ECO:0000256" key="8">
    <source>
        <dbReference type="ARBA" id="ARBA00023242"/>
    </source>
</evidence>
<dbReference type="AlphaFoldDB" id="A0A836C9I7"/>
<evidence type="ECO:0000256" key="10">
    <source>
        <dbReference type="SAM" id="MobiDB-lite"/>
    </source>
</evidence>